<dbReference type="GO" id="GO:0006412">
    <property type="term" value="P:translation"/>
    <property type="evidence" value="ECO:0007669"/>
    <property type="project" value="UniProtKB-UniRule"/>
</dbReference>
<evidence type="ECO:0000256" key="7">
    <source>
        <dbReference type="HAMAP-Rule" id="MF_00120"/>
    </source>
</evidence>
<protein>
    <recommendedName>
        <fullName evidence="2 7">Glutamyl-tRNA(Gln) amidotransferase subunit A</fullName>
        <shortName evidence="7">Glu-ADT subunit A</shortName>
        <ecNumber evidence="7">6.3.5.7</ecNumber>
    </recommendedName>
</protein>
<keyword evidence="3 7" id="KW-0436">Ligase</keyword>
<dbReference type="EC" id="6.3.5.7" evidence="7"/>
<name>A0A562TGJ6_CHIJA</name>
<dbReference type="HAMAP" id="MF_00120">
    <property type="entry name" value="GatA"/>
    <property type="match status" value="1"/>
</dbReference>
<dbReference type="InterPro" id="IPR023631">
    <property type="entry name" value="Amidase_dom"/>
</dbReference>
<dbReference type="InterPro" id="IPR004412">
    <property type="entry name" value="GatA"/>
</dbReference>
<evidence type="ECO:0000313" key="9">
    <source>
        <dbReference type="EMBL" id="TWI92364.1"/>
    </source>
</evidence>
<dbReference type="Pfam" id="PF01425">
    <property type="entry name" value="Amidase"/>
    <property type="match status" value="1"/>
</dbReference>
<dbReference type="Proteomes" id="UP000316778">
    <property type="component" value="Unassembled WGS sequence"/>
</dbReference>
<evidence type="ECO:0000256" key="6">
    <source>
        <dbReference type="ARBA" id="ARBA00022917"/>
    </source>
</evidence>
<feature type="active site" description="Acyl-ester intermediate" evidence="7">
    <location>
        <position position="178"/>
    </location>
</feature>
<feature type="active site" description="Charge relay system" evidence="7">
    <location>
        <position position="79"/>
    </location>
</feature>
<evidence type="ECO:0000259" key="8">
    <source>
        <dbReference type="Pfam" id="PF01425"/>
    </source>
</evidence>
<evidence type="ECO:0000313" key="10">
    <source>
        <dbReference type="Proteomes" id="UP000316778"/>
    </source>
</evidence>
<keyword evidence="9" id="KW-0808">Transferase</keyword>
<dbReference type="NCBIfam" id="TIGR00132">
    <property type="entry name" value="gatA"/>
    <property type="match status" value="1"/>
</dbReference>
<evidence type="ECO:0000256" key="5">
    <source>
        <dbReference type="ARBA" id="ARBA00022840"/>
    </source>
</evidence>
<dbReference type="PANTHER" id="PTHR11895">
    <property type="entry name" value="TRANSAMIDASE"/>
    <property type="match status" value="1"/>
</dbReference>
<keyword evidence="5 7" id="KW-0067">ATP-binding</keyword>
<dbReference type="AlphaFoldDB" id="A0A562TGJ6"/>
<dbReference type="GO" id="GO:0005524">
    <property type="term" value="F:ATP binding"/>
    <property type="evidence" value="ECO:0007669"/>
    <property type="project" value="UniProtKB-KW"/>
</dbReference>
<keyword evidence="6 7" id="KW-0648">Protein biosynthesis</keyword>
<comment type="catalytic activity">
    <reaction evidence="7">
        <text>L-glutamyl-tRNA(Gln) + L-glutamine + ATP + H2O = L-glutaminyl-tRNA(Gln) + L-glutamate + ADP + phosphate + H(+)</text>
        <dbReference type="Rhea" id="RHEA:17521"/>
        <dbReference type="Rhea" id="RHEA-COMP:9681"/>
        <dbReference type="Rhea" id="RHEA-COMP:9684"/>
        <dbReference type="ChEBI" id="CHEBI:15377"/>
        <dbReference type="ChEBI" id="CHEBI:15378"/>
        <dbReference type="ChEBI" id="CHEBI:29985"/>
        <dbReference type="ChEBI" id="CHEBI:30616"/>
        <dbReference type="ChEBI" id="CHEBI:43474"/>
        <dbReference type="ChEBI" id="CHEBI:58359"/>
        <dbReference type="ChEBI" id="CHEBI:78520"/>
        <dbReference type="ChEBI" id="CHEBI:78521"/>
        <dbReference type="ChEBI" id="CHEBI:456216"/>
        <dbReference type="EC" id="6.3.5.7"/>
    </reaction>
</comment>
<keyword evidence="10" id="KW-1185">Reference proteome</keyword>
<evidence type="ECO:0000256" key="2">
    <source>
        <dbReference type="ARBA" id="ARBA00014428"/>
    </source>
</evidence>
<dbReference type="PANTHER" id="PTHR11895:SF151">
    <property type="entry name" value="GLUTAMYL-TRNA(GLN) AMIDOTRANSFERASE SUBUNIT A"/>
    <property type="match status" value="1"/>
</dbReference>
<dbReference type="InterPro" id="IPR036928">
    <property type="entry name" value="AS_sf"/>
</dbReference>
<accession>A0A562TGJ6</accession>
<comment type="subunit">
    <text evidence="1 7">Heterotrimer of A, B and C subunits.</text>
</comment>
<keyword evidence="4 7" id="KW-0547">Nucleotide-binding</keyword>
<dbReference type="GO" id="GO:0030956">
    <property type="term" value="C:glutamyl-tRNA(Gln) amidotransferase complex"/>
    <property type="evidence" value="ECO:0007669"/>
    <property type="project" value="InterPro"/>
</dbReference>
<dbReference type="GO" id="GO:0050567">
    <property type="term" value="F:glutaminyl-tRNA synthase (glutamine-hydrolyzing) activity"/>
    <property type="evidence" value="ECO:0007669"/>
    <property type="project" value="UniProtKB-UniRule"/>
</dbReference>
<sequence length="490" mass="53165">MALSEFSSISSFHEALYAGSTTCTDQVRYYLEKIARAGHLNAFLEVYETEALERAAALDARIRNGEQLGPLAGVIVGNKDVICYKGHKVSAASRILEGFTSLYSATAIERLLAADAIIIGNLNCDEFAMGSTNENSAFGPVLNAEDTTRVPGGSSGGSAVAVQAGLCQVSLGSDTGGSVRQPADFCGIVGLKPTYGRISRHGLIAYASSFDQIGIFGRNIADVAAVLQVIAGPDDYDSTAAQQEVPDFQFRPSHNKSYKLAYLKDALHHEGLDTEMRGAFTSFFEELEAAGHSVTAADFAYLDYVVPAYYVLTTAEASSNLSRYDGVKYGHRTGQQDLDLAEFYKKSRSEGFGKEVKRRILLGTFVLSAGYYDAYYTKAQQVRRLVVDKLSEILSAYDAILMPTVPSTAFKIGEKTSDPIAMYLADIYTVLANLAGVPAISVPLRRHSNGMPFGVQIITRQFDEVNLLSVADHVMQMLRTDRSKELNCLK</sequence>
<dbReference type="Gene3D" id="3.90.1300.10">
    <property type="entry name" value="Amidase signature (AS) domain"/>
    <property type="match status" value="1"/>
</dbReference>
<dbReference type="GO" id="GO:0016740">
    <property type="term" value="F:transferase activity"/>
    <property type="evidence" value="ECO:0007669"/>
    <property type="project" value="UniProtKB-KW"/>
</dbReference>
<feature type="domain" description="Amidase" evidence="8">
    <location>
        <begin position="27"/>
        <end position="468"/>
    </location>
</feature>
<evidence type="ECO:0000256" key="3">
    <source>
        <dbReference type="ARBA" id="ARBA00022598"/>
    </source>
</evidence>
<gene>
    <name evidence="7" type="primary">gatA</name>
    <name evidence="9" type="ORF">LX66_1751</name>
</gene>
<proteinExistence type="inferred from homology"/>
<dbReference type="InterPro" id="IPR000120">
    <property type="entry name" value="Amidase"/>
</dbReference>
<comment type="caution">
    <text evidence="9">The sequence shown here is derived from an EMBL/GenBank/DDBJ whole genome shotgun (WGS) entry which is preliminary data.</text>
</comment>
<evidence type="ECO:0000256" key="4">
    <source>
        <dbReference type="ARBA" id="ARBA00022741"/>
    </source>
</evidence>
<dbReference type="RefSeq" id="WP_343898798.1">
    <property type="nucleotide sequence ID" value="NZ_BAAAFY010000001.1"/>
</dbReference>
<comment type="similarity">
    <text evidence="7">Belongs to the amidase family. GatA subfamily.</text>
</comment>
<evidence type="ECO:0000256" key="1">
    <source>
        <dbReference type="ARBA" id="ARBA00011123"/>
    </source>
</evidence>
<reference evidence="9 10" key="1">
    <citation type="journal article" date="2013" name="Stand. Genomic Sci.">
        <title>Genomic Encyclopedia of Type Strains, Phase I: The one thousand microbial genomes (KMG-I) project.</title>
        <authorList>
            <person name="Kyrpides N.C."/>
            <person name="Woyke T."/>
            <person name="Eisen J.A."/>
            <person name="Garrity G."/>
            <person name="Lilburn T.G."/>
            <person name="Beck B.J."/>
            <person name="Whitman W.B."/>
            <person name="Hugenholtz P."/>
            <person name="Klenk H.P."/>
        </authorList>
    </citation>
    <scope>NUCLEOTIDE SEQUENCE [LARGE SCALE GENOMIC DNA]</scope>
    <source>
        <strain evidence="9 10">DSM 13484</strain>
    </source>
</reference>
<organism evidence="9 10">
    <name type="scientific">Chitinophaga japonensis</name>
    <name type="common">Flexibacter japonensis</name>
    <dbReference type="NCBI Taxonomy" id="104662"/>
    <lineage>
        <taxon>Bacteria</taxon>
        <taxon>Pseudomonadati</taxon>
        <taxon>Bacteroidota</taxon>
        <taxon>Chitinophagia</taxon>
        <taxon>Chitinophagales</taxon>
        <taxon>Chitinophagaceae</taxon>
        <taxon>Chitinophaga</taxon>
    </lineage>
</organism>
<comment type="function">
    <text evidence="7">Allows the formation of correctly charged Gln-tRNA(Gln) through the transamidation of misacylated Glu-tRNA(Gln) in organisms which lack glutaminyl-tRNA synthetase. The reaction takes place in the presence of glutamine and ATP through an activated gamma-phospho-Glu-tRNA(Gln).</text>
</comment>
<feature type="active site" description="Charge relay system" evidence="7">
    <location>
        <position position="154"/>
    </location>
</feature>
<dbReference type="EMBL" id="VLLG01000002">
    <property type="protein sequence ID" value="TWI92364.1"/>
    <property type="molecule type" value="Genomic_DNA"/>
</dbReference>
<dbReference type="SUPFAM" id="SSF75304">
    <property type="entry name" value="Amidase signature (AS) enzymes"/>
    <property type="match status" value="1"/>
</dbReference>